<dbReference type="AlphaFoldDB" id="A0A7H8QPT9"/>
<keyword evidence="5" id="KW-1185">Reference proteome</keyword>
<keyword evidence="3" id="KW-0732">Signal</keyword>
<keyword evidence="2" id="KW-1133">Transmembrane helix</keyword>
<feature type="compositionally biased region" description="Basic and acidic residues" evidence="1">
    <location>
        <begin position="375"/>
        <end position="386"/>
    </location>
</feature>
<dbReference type="OrthoDB" id="4224912at2759"/>
<sequence length="395" mass="44155">MHYTSFFICFVAVFLCFAAHRTDGLPSSKHDTGARFALAMEEGNQLIRLLKGCDQSLDRVSITTNVNCTSVPSGFPETCKKLTALLEKLLNSHHSIVPRSIPDMDQIPIGPGPQYGLQHTVSETARDVQVERNSLASRSYDIIARAADRNHRREVCEAKACPKKGLEKACTAKKLQPKTAATCKMCCPTPDPKLIGEHCQARWKRERKAFYVVCFVLIGITLVSGLALRLRRAYVQKQQQPQTEEDKQTGELYHYDGAKSSKSYDGAKSSTSLRQSSQTDGPSLDTVDQDEKLDELWEEDEGDIGSSAAHKKWKQLGLLSKNGRKRVQDLFDVEAMRSRREVGNPPRQQSDDKIPVMPRAPNATVRQMNQGSRRGRLERQSSHVELRQVPYGGTA</sequence>
<feature type="signal peptide" evidence="3">
    <location>
        <begin position="1"/>
        <end position="24"/>
    </location>
</feature>
<proteinExistence type="predicted"/>
<evidence type="ECO:0000256" key="2">
    <source>
        <dbReference type="SAM" id="Phobius"/>
    </source>
</evidence>
<keyword evidence="2" id="KW-0472">Membrane</keyword>
<reference evidence="5" key="1">
    <citation type="submission" date="2020-06" db="EMBL/GenBank/DDBJ databases">
        <title>A chromosome-scale genome assembly of Talaromyces rugulosus W13939.</title>
        <authorList>
            <person name="Wang B."/>
            <person name="Guo L."/>
            <person name="Ye K."/>
            <person name="Wang L."/>
        </authorList>
    </citation>
    <scope>NUCLEOTIDE SEQUENCE [LARGE SCALE GENOMIC DNA]</scope>
    <source>
        <strain evidence="5">W13939</strain>
    </source>
</reference>
<feature type="compositionally biased region" description="Basic and acidic residues" evidence="1">
    <location>
        <begin position="244"/>
        <end position="259"/>
    </location>
</feature>
<dbReference type="EMBL" id="CP055899">
    <property type="protein sequence ID" value="QKX55876.1"/>
    <property type="molecule type" value="Genomic_DNA"/>
</dbReference>
<dbReference type="KEGG" id="trg:TRUGW13939_02975"/>
<dbReference type="Proteomes" id="UP000509510">
    <property type="component" value="Chromosome II"/>
</dbReference>
<dbReference type="RefSeq" id="XP_035342054.1">
    <property type="nucleotide sequence ID" value="XM_035486161.1"/>
</dbReference>
<protein>
    <submittedName>
        <fullName evidence="4">Uncharacterized protein</fullName>
    </submittedName>
</protein>
<dbReference type="GeneID" id="55990481"/>
<feature type="region of interest" description="Disordered" evidence="1">
    <location>
        <begin position="236"/>
        <end position="288"/>
    </location>
</feature>
<name>A0A7H8QPT9_TALRU</name>
<feature type="region of interest" description="Disordered" evidence="1">
    <location>
        <begin position="338"/>
        <end position="395"/>
    </location>
</feature>
<feature type="compositionally biased region" description="Polar residues" evidence="1">
    <location>
        <begin position="260"/>
        <end position="281"/>
    </location>
</feature>
<feature type="transmembrane region" description="Helical" evidence="2">
    <location>
        <begin position="209"/>
        <end position="228"/>
    </location>
</feature>
<feature type="chain" id="PRO_5029007336" evidence="3">
    <location>
        <begin position="25"/>
        <end position="395"/>
    </location>
</feature>
<evidence type="ECO:0000313" key="5">
    <source>
        <dbReference type="Proteomes" id="UP000509510"/>
    </source>
</evidence>
<keyword evidence="2" id="KW-0812">Transmembrane</keyword>
<evidence type="ECO:0000256" key="1">
    <source>
        <dbReference type="SAM" id="MobiDB-lite"/>
    </source>
</evidence>
<organism evidence="4 5">
    <name type="scientific">Talaromyces rugulosus</name>
    <name type="common">Penicillium rugulosum</name>
    <dbReference type="NCBI Taxonomy" id="121627"/>
    <lineage>
        <taxon>Eukaryota</taxon>
        <taxon>Fungi</taxon>
        <taxon>Dikarya</taxon>
        <taxon>Ascomycota</taxon>
        <taxon>Pezizomycotina</taxon>
        <taxon>Eurotiomycetes</taxon>
        <taxon>Eurotiomycetidae</taxon>
        <taxon>Eurotiales</taxon>
        <taxon>Trichocomaceae</taxon>
        <taxon>Talaromyces</taxon>
        <taxon>Talaromyces sect. Islandici</taxon>
    </lineage>
</organism>
<evidence type="ECO:0000313" key="4">
    <source>
        <dbReference type="EMBL" id="QKX55876.1"/>
    </source>
</evidence>
<accession>A0A7H8QPT9</accession>
<gene>
    <name evidence="4" type="ORF">TRUGW13939_02975</name>
</gene>
<evidence type="ECO:0000256" key="3">
    <source>
        <dbReference type="SAM" id="SignalP"/>
    </source>
</evidence>